<keyword evidence="3" id="KW-1185">Reference proteome</keyword>
<feature type="region of interest" description="Disordered" evidence="1">
    <location>
        <begin position="45"/>
        <end position="99"/>
    </location>
</feature>
<sequence>MALKHPHVGAKPIDNNCEMLQNAWIDVMRKCFPGLISKIDQFRFKHSRSEDGNKEENSADDEEIFARSKRSSFKNHTAASPQRKLQKLQNGKVSGTMES</sequence>
<evidence type="ECO:0000313" key="3">
    <source>
        <dbReference type="Proteomes" id="UP000270924"/>
    </source>
</evidence>
<gene>
    <name evidence="2" type="ORF">WBA_LOCUS8908</name>
</gene>
<organism evidence="2 3">
    <name type="scientific">Wuchereria bancrofti</name>
    <dbReference type="NCBI Taxonomy" id="6293"/>
    <lineage>
        <taxon>Eukaryota</taxon>
        <taxon>Metazoa</taxon>
        <taxon>Ecdysozoa</taxon>
        <taxon>Nematoda</taxon>
        <taxon>Chromadorea</taxon>
        <taxon>Rhabditida</taxon>
        <taxon>Spirurina</taxon>
        <taxon>Spiruromorpha</taxon>
        <taxon>Filarioidea</taxon>
        <taxon>Onchocercidae</taxon>
        <taxon>Wuchereria</taxon>
    </lineage>
</organism>
<dbReference type="InParanoid" id="A0A3P7FYT9"/>
<feature type="compositionally biased region" description="Basic and acidic residues" evidence="1">
    <location>
        <begin position="45"/>
        <end position="57"/>
    </location>
</feature>
<dbReference type="EMBL" id="UYWW01007988">
    <property type="protein sequence ID" value="VDM15522.1"/>
    <property type="molecule type" value="Genomic_DNA"/>
</dbReference>
<evidence type="ECO:0000256" key="1">
    <source>
        <dbReference type="SAM" id="MobiDB-lite"/>
    </source>
</evidence>
<name>A0A3P7FYT9_WUCBA</name>
<accession>A0A3P7FYT9</accession>
<protein>
    <submittedName>
        <fullName evidence="2">Uncharacterized protein</fullName>
    </submittedName>
</protein>
<proteinExistence type="predicted"/>
<feature type="compositionally biased region" description="Polar residues" evidence="1">
    <location>
        <begin position="87"/>
        <end position="99"/>
    </location>
</feature>
<evidence type="ECO:0000313" key="2">
    <source>
        <dbReference type="EMBL" id="VDM15522.1"/>
    </source>
</evidence>
<reference evidence="2 3" key="1">
    <citation type="submission" date="2018-11" db="EMBL/GenBank/DDBJ databases">
        <authorList>
            <consortium name="Pathogen Informatics"/>
        </authorList>
    </citation>
    <scope>NUCLEOTIDE SEQUENCE [LARGE SCALE GENOMIC DNA]</scope>
</reference>
<dbReference type="Proteomes" id="UP000270924">
    <property type="component" value="Unassembled WGS sequence"/>
</dbReference>
<dbReference type="OrthoDB" id="8117402at2759"/>
<dbReference type="AlphaFoldDB" id="A0A3P7FYT9"/>